<evidence type="ECO:0000313" key="2">
    <source>
        <dbReference type="Proteomes" id="UP000571950"/>
    </source>
</evidence>
<sequence length="187" mass="20596">MTIYGRQSAWKGLVPFFEAGKFCARATCETCGGHNTWRSERGGDPSISVKRARQSGWRLGRITCPDCVAKAKEKKVNTKANVTPIKADTQIPSPDARQKRRDAHELIALAFDLANGIYKDGYSDARIAKETGLSEDWVAKRREDEFGPLKEPDELAALRAELVGAAQTIAQVQAKFEALSKKMGWAA</sequence>
<dbReference type="AlphaFoldDB" id="A0A7W6FSQ2"/>
<accession>A0A7W6FSQ2</accession>
<evidence type="ECO:0000313" key="1">
    <source>
        <dbReference type="EMBL" id="MBB3928304.1"/>
    </source>
</evidence>
<dbReference type="EMBL" id="JACIDT010000022">
    <property type="protein sequence ID" value="MBB3928304.1"/>
    <property type="molecule type" value="Genomic_DNA"/>
</dbReference>
<keyword evidence="2" id="KW-1185">Reference proteome</keyword>
<dbReference type="Proteomes" id="UP000571950">
    <property type="component" value="Unassembled WGS sequence"/>
</dbReference>
<name>A0A7W6FSQ2_9SPHN</name>
<gene>
    <name evidence="1" type="ORF">GGR43_004048</name>
</gene>
<comment type="caution">
    <text evidence="1">The sequence shown here is derived from an EMBL/GenBank/DDBJ whole genome shotgun (WGS) entry which is preliminary data.</text>
</comment>
<proteinExistence type="predicted"/>
<reference evidence="1 2" key="1">
    <citation type="submission" date="2020-08" db="EMBL/GenBank/DDBJ databases">
        <title>Genomic Encyclopedia of Type Strains, Phase IV (KMG-IV): sequencing the most valuable type-strain genomes for metagenomic binning, comparative biology and taxonomic classification.</title>
        <authorList>
            <person name="Goeker M."/>
        </authorList>
    </citation>
    <scope>NUCLEOTIDE SEQUENCE [LARGE SCALE GENOMIC DNA]</scope>
    <source>
        <strain evidence="1 2">DSM 26189</strain>
    </source>
</reference>
<organism evidence="1 2">
    <name type="scientific">Sphingobium jiangsuense</name>
    <dbReference type="NCBI Taxonomy" id="870476"/>
    <lineage>
        <taxon>Bacteria</taxon>
        <taxon>Pseudomonadati</taxon>
        <taxon>Pseudomonadota</taxon>
        <taxon>Alphaproteobacteria</taxon>
        <taxon>Sphingomonadales</taxon>
        <taxon>Sphingomonadaceae</taxon>
        <taxon>Sphingobium</taxon>
    </lineage>
</organism>
<protein>
    <submittedName>
        <fullName evidence="1">Uncharacterized protein</fullName>
    </submittedName>
</protein>
<dbReference type="RefSeq" id="WP_188073588.1">
    <property type="nucleotide sequence ID" value="NZ_BSPS01000069.1"/>
</dbReference>